<gene>
    <name evidence="2" type="ORF">Q5M86_03595</name>
</gene>
<dbReference type="Pfam" id="PF11985">
    <property type="entry name" value="Phage_Mu_Gp27"/>
    <property type="match status" value="1"/>
</dbReference>
<feature type="coiled-coil region" evidence="1">
    <location>
        <begin position="121"/>
        <end position="158"/>
    </location>
</feature>
<dbReference type="Proteomes" id="UP001175147">
    <property type="component" value="Unassembled WGS sequence"/>
</dbReference>
<dbReference type="InterPro" id="IPR021874">
    <property type="entry name" value="Phage_Mu_Gp27"/>
</dbReference>
<evidence type="ECO:0000313" key="3">
    <source>
        <dbReference type="Proteomes" id="UP001175147"/>
    </source>
</evidence>
<keyword evidence="3" id="KW-1185">Reference proteome</keyword>
<accession>A0ABT8YWD8</accession>
<dbReference type="EMBL" id="JAUPBM010000027">
    <property type="protein sequence ID" value="MDO7019855.1"/>
    <property type="molecule type" value="Genomic_DNA"/>
</dbReference>
<protein>
    <submittedName>
        <fullName evidence="2">DUF3486 family protein</fullName>
    </submittedName>
</protein>
<proteinExistence type="predicted"/>
<name>A0ABT8YWD8_9SPIR</name>
<reference evidence="2" key="1">
    <citation type="submission" date="2023-07" db="EMBL/GenBank/DDBJ databases">
        <title>Mucosal microbiota of week-old chicken and adult hens.</title>
        <authorList>
            <person name="Volf J."/>
            <person name="Karasova D."/>
            <person name="Crhanova M."/>
            <person name="Faldynova M."/>
            <person name="Prikrylova H."/>
            <person name="Zeman M."/>
            <person name="Babak V."/>
            <person name="Rajova J."/>
            <person name="Rychlik I."/>
        </authorList>
    </citation>
    <scope>NUCLEOTIDE SEQUENCE</scope>
    <source>
        <strain evidence="2">ET902</strain>
    </source>
</reference>
<keyword evidence="1" id="KW-0175">Coiled coil</keyword>
<organism evidence="2 3">
    <name type="scientific">Brachyspira innocens</name>
    <dbReference type="NCBI Taxonomy" id="13264"/>
    <lineage>
        <taxon>Bacteria</taxon>
        <taxon>Pseudomonadati</taxon>
        <taxon>Spirochaetota</taxon>
        <taxon>Spirochaetia</taxon>
        <taxon>Brachyspirales</taxon>
        <taxon>Brachyspiraceae</taxon>
        <taxon>Brachyspira</taxon>
    </lineage>
</organism>
<evidence type="ECO:0000313" key="2">
    <source>
        <dbReference type="EMBL" id="MDO7019855.1"/>
    </source>
</evidence>
<evidence type="ECO:0000256" key="1">
    <source>
        <dbReference type="SAM" id="Coils"/>
    </source>
</evidence>
<dbReference type="RefSeq" id="WP_304386019.1">
    <property type="nucleotide sequence ID" value="NZ_JAUPBL010000106.1"/>
</dbReference>
<sequence>MAPKSNIDKLDKETKEEIIELLQDSRVRYIDIANIINEKLGKKAVSKSGISRYKKRFDNLLDKKKEIEAIASAWKDKTGDELGNILGKQTMEEIRMLIYDFVGSLQDIQNSEVANMDIKEIEKMSNSIEKATKGIINLENAISKNNQHTEEIKNKALQEAQIKAINNANSAGISQETVNTIFRDVFNINN</sequence>
<comment type="caution">
    <text evidence="2">The sequence shown here is derived from an EMBL/GenBank/DDBJ whole genome shotgun (WGS) entry which is preliminary data.</text>
</comment>